<evidence type="ECO:0000313" key="4">
    <source>
        <dbReference type="Proteomes" id="UP000274350"/>
    </source>
</evidence>
<dbReference type="InterPro" id="IPR046158">
    <property type="entry name" value="DUF6160"/>
</dbReference>
<dbReference type="KEGG" id="upi:EJG51_000975"/>
<evidence type="ECO:0000256" key="1">
    <source>
        <dbReference type="SAM" id="SignalP"/>
    </source>
</evidence>
<accession>A0A6M4A264</accession>
<proteinExistence type="predicted"/>
<gene>
    <name evidence="3" type="ORF">EJG51_000975</name>
</gene>
<feature type="domain" description="DUF6160" evidence="2">
    <location>
        <begin position="24"/>
        <end position="95"/>
    </location>
</feature>
<evidence type="ECO:0000259" key="2">
    <source>
        <dbReference type="Pfam" id="PF19657"/>
    </source>
</evidence>
<reference evidence="3 4" key="1">
    <citation type="journal article" date="2019" name="Int. J. Syst. Evol. Microbiol.">
        <title>Undibacterium piscinae sp. nov., isolated from Korean shiner intestine.</title>
        <authorList>
            <person name="Lee S.Y."/>
            <person name="Kang W."/>
            <person name="Kim P.S."/>
            <person name="Kim H.S."/>
            <person name="Sung H."/>
            <person name="Shin N.R."/>
            <person name="Whon T.W."/>
            <person name="Yun J.H."/>
            <person name="Lee J.Y."/>
            <person name="Lee J.Y."/>
            <person name="Jung M.J."/>
            <person name="Jeong Y.S."/>
            <person name="Tak E.J."/>
            <person name="Han J.E."/>
            <person name="Hyun D.W."/>
            <person name="Kang M.S."/>
            <person name="Lee K.E."/>
            <person name="Lee B.H."/>
            <person name="Bae J.W."/>
        </authorList>
    </citation>
    <scope>NUCLEOTIDE SEQUENCE [LARGE SCALE GENOMIC DNA]</scope>
    <source>
        <strain evidence="3 4">S11R28</strain>
    </source>
</reference>
<keyword evidence="4" id="KW-1185">Reference proteome</keyword>
<dbReference type="Proteomes" id="UP000274350">
    <property type="component" value="Chromosome"/>
</dbReference>
<dbReference type="AlphaFoldDB" id="A0A6M4A264"/>
<evidence type="ECO:0000313" key="3">
    <source>
        <dbReference type="EMBL" id="QJQ04657.1"/>
    </source>
</evidence>
<dbReference type="EMBL" id="CP051152">
    <property type="protein sequence ID" value="QJQ04657.1"/>
    <property type="molecule type" value="Genomic_DNA"/>
</dbReference>
<feature type="chain" id="PRO_5026683040" description="DUF6160 domain-containing protein" evidence="1">
    <location>
        <begin position="33"/>
        <end position="105"/>
    </location>
</feature>
<dbReference type="Pfam" id="PF19657">
    <property type="entry name" value="DUF6160"/>
    <property type="match status" value="1"/>
</dbReference>
<organism evidence="3 4">
    <name type="scientific">Undibacterium piscinae</name>
    <dbReference type="NCBI Taxonomy" id="2495591"/>
    <lineage>
        <taxon>Bacteria</taxon>
        <taxon>Pseudomonadati</taxon>
        <taxon>Pseudomonadota</taxon>
        <taxon>Betaproteobacteria</taxon>
        <taxon>Burkholderiales</taxon>
        <taxon>Oxalobacteraceae</taxon>
        <taxon>Undibacterium</taxon>
    </lineage>
</organism>
<protein>
    <recommendedName>
        <fullName evidence="2">DUF6160 domain-containing protein</fullName>
    </recommendedName>
</protein>
<feature type="signal peptide" evidence="1">
    <location>
        <begin position="1"/>
        <end position="32"/>
    </location>
</feature>
<sequence length="105" mass="10781">MKMPTHLRTDIRTHSRRLYLALLVALSTCAVAATNAAAADLQALDDAALSDVQGRDGVGFLLNLNVNIGSTVLGVTDTDANTATIAMSNVALTGLIAATWNVSGG</sequence>
<keyword evidence="1" id="KW-0732">Signal</keyword>
<name>A0A6M4A264_9BURK</name>